<protein>
    <submittedName>
        <fullName evidence="1">Uncharacterized protein</fullName>
    </submittedName>
</protein>
<organism evidence="1 2">
    <name type="scientific">Sus scrofa</name>
    <name type="common">Pig</name>
    <dbReference type="NCBI Taxonomy" id="9823"/>
    <lineage>
        <taxon>Eukaryota</taxon>
        <taxon>Metazoa</taxon>
        <taxon>Chordata</taxon>
        <taxon>Craniata</taxon>
        <taxon>Vertebrata</taxon>
        <taxon>Euteleostomi</taxon>
        <taxon>Mammalia</taxon>
        <taxon>Eutheria</taxon>
        <taxon>Laurasiatheria</taxon>
        <taxon>Artiodactyla</taxon>
        <taxon>Suina</taxon>
        <taxon>Suidae</taxon>
        <taxon>Sus</taxon>
    </lineage>
</organism>
<dbReference type="InterPro" id="IPR042355">
    <property type="entry name" value="IGFLR1"/>
</dbReference>
<dbReference type="Proteomes" id="UP000694570">
    <property type="component" value="Unplaced"/>
</dbReference>
<dbReference type="Proteomes" id="UP000694571">
    <property type="component" value="Unplaced"/>
</dbReference>
<dbReference type="PANTHER" id="PTHR14657:SF2">
    <property type="entry name" value="IGF-LIKE FAMILY RECEPTOR 1"/>
    <property type="match status" value="1"/>
</dbReference>
<evidence type="ECO:0000313" key="2">
    <source>
        <dbReference type="Proteomes" id="UP000694722"/>
    </source>
</evidence>
<sequence>MEGGLSASSPRSEWRIHQGAGRGAGSLPSLPLTSPSHCLPELLRLESQPLSRLLDELEELVVLLDPKPGPGGTMSYGTTRHLAARYGLPAAWSTFAYSLRPSCSPLRGPDRDGGKGALCLSGPAWHTPGPHRTGRRTEGAVQTWLIWGLPGLVLNKNKVS</sequence>
<proteinExistence type="predicted"/>
<dbReference type="PANTHER" id="PTHR14657">
    <property type="entry name" value="IGF-LIKE FAMILY RECEPTOR 1"/>
    <property type="match status" value="1"/>
</dbReference>
<dbReference type="AlphaFoldDB" id="A0A8D1FVN2"/>
<dbReference type="Proteomes" id="UP000694722">
    <property type="component" value="Unplaced"/>
</dbReference>
<dbReference type="Ensembl" id="ENSSSCT00030033347.1">
    <property type="protein sequence ID" value="ENSSSCP00030015056.1"/>
    <property type="gene ID" value="ENSSSCG00030023963.1"/>
</dbReference>
<accession>A0A8D1FVN2</accession>
<dbReference type="Ensembl" id="ENSSSCT00050022872.1">
    <property type="protein sequence ID" value="ENSSSCP00050009691.1"/>
    <property type="gene ID" value="ENSSSCG00050016757.1"/>
</dbReference>
<evidence type="ECO:0000313" key="1">
    <source>
        <dbReference type="Ensembl" id="ENSSSCP00040043701.1"/>
    </source>
</evidence>
<reference evidence="1" key="1">
    <citation type="submission" date="2025-05" db="UniProtKB">
        <authorList>
            <consortium name="Ensembl"/>
        </authorList>
    </citation>
    <scope>IDENTIFICATION</scope>
</reference>
<name>A0A8D1FVN2_PIG</name>
<dbReference type="Ensembl" id="ENSSSCT00040097931.1">
    <property type="protein sequence ID" value="ENSSSCP00040043701.1"/>
    <property type="gene ID" value="ENSSSCG00040071209.1"/>
</dbReference>